<reference evidence="1 2" key="1">
    <citation type="submission" date="2024-04" db="EMBL/GenBank/DDBJ databases">
        <authorList>
            <person name="Cremers G."/>
        </authorList>
    </citation>
    <scope>NUCLEOTIDE SEQUENCE [LARGE SCALE GENOMIC DNA]</scope>
    <source>
        <strain evidence="1">MeCH1-AG</strain>
    </source>
</reference>
<sequence>MPRITRPSGGRAGRGLQRPFASGPVFRRVEPSLSFTLRPESVYFVLFLKNLHFASGSRGFAATRALANSSAAIKA</sequence>
<gene>
    <name evidence="1" type="ORF">MECH1_V1_0647</name>
</gene>
<accession>A0ABP1C5G5</accession>
<evidence type="ECO:0000313" key="1">
    <source>
        <dbReference type="EMBL" id="CAL1239423.1"/>
    </source>
</evidence>
<name>A0ABP1C5G5_9GAMM</name>
<keyword evidence="2" id="KW-1185">Reference proteome</keyword>
<proteinExistence type="predicted"/>
<dbReference type="Proteomes" id="UP001497493">
    <property type="component" value="Chromosome"/>
</dbReference>
<protein>
    <submittedName>
        <fullName evidence="1">Uncharacterized protein</fullName>
    </submittedName>
</protein>
<organism evidence="1 2">
    <name type="scientific">Candidatus Methylocalor cossyra</name>
    <dbReference type="NCBI Taxonomy" id="3108543"/>
    <lineage>
        <taxon>Bacteria</taxon>
        <taxon>Pseudomonadati</taxon>
        <taxon>Pseudomonadota</taxon>
        <taxon>Gammaproteobacteria</taxon>
        <taxon>Methylococcales</taxon>
        <taxon>Methylococcaceae</taxon>
        <taxon>Candidatus Methylocalor</taxon>
    </lineage>
</organism>
<evidence type="ECO:0000313" key="2">
    <source>
        <dbReference type="Proteomes" id="UP001497493"/>
    </source>
</evidence>
<dbReference type="EMBL" id="OZ026884">
    <property type="protein sequence ID" value="CAL1239423.1"/>
    <property type="molecule type" value="Genomic_DNA"/>
</dbReference>